<reference evidence="2 3" key="1">
    <citation type="submission" date="2017-04" db="EMBL/GenBank/DDBJ databases">
        <title>Draft genome sequence of Tuber borchii Vittad., a whitish edible truffle.</title>
        <authorList>
            <consortium name="DOE Joint Genome Institute"/>
            <person name="Murat C."/>
            <person name="Kuo A."/>
            <person name="Barry K.W."/>
            <person name="Clum A."/>
            <person name="Dockter R.B."/>
            <person name="Fauchery L."/>
            <person name="Iotti M."/>
            <person name="Kohler A."/>
            <person name="Labutti K."/>
            <person name="Lindquist E.A."/>
            <person name="Lipzen A."/>
            <person name="Ohm R.A."/>
            <person name="Wang M."/>
            <person name="Grigoriev I.V."/>
            <person name="Zambonelli A."/>
            <person name="Martin F.M."/>
        </authorList>
    </citation>
    <scope>NUCLEOTIDE SEQUENCE [LARGE SCALE GENOMIC DNA]</scope>
    <source>
        <strain evidence="2 3">Tbo3840</strain>
    </source>
</reference>
<evidence type="ECO:0000313" key="3">
    <source>
        <dbReference type="Proteomes" id="UP000244722"/>
    </source>
</evidence>
<feature type="transmembrane region" description="Helical" evidence="1">
    <location>
        <begin position="79"/>
        <end position="101"/>
    </location>
</feature>
<dbReference type="AlphaFoldDB" id="A0A2T6ZSJ3"/>
<proteinExistence type="predicted"/>
<organism evidence="2 3">
    <name type="scientific">Tuber borchii</name>
    <name type="common">White truffle</name>
    <dbReference type="NCBI Taxonomy" id="42251"/>
    <lineage>
        <taxon>Eukaryota</taxon>
        <taxon>Fungi</taxon>
        <taxon>Dikarya</taxon>
        <taxon>Ascomycota</taxon>
        <taxon>Pezizomycotina</taxon>
        <taxon>Pezizomycetes</taxon>
        <taxon>Pezizales</taxon>
        <taxon>Tuberaceae</taxon>
        <taxon>Tuber</taxon>
    </lineage>
</organism>
<keyword evidence="1" id="KW-0812">Transmembrane</keyword>
<dbReference type="Proteomes" id="UP000244722">
    <property type="component" value="Unassembled WGS sequence"/>
</dbReference>
<accession>A0A2T6ZSJ3</accession>
<comment type="caution">
    <text evidence="2">The sequence shown here is derived from an EMBL/GenBank/DDBJ whole genome shotgun (WGS) entry which is preliminary data.</text>
</comment>
<feature type="transmembrane region" description="Helical" evidence="1">
    <location>
        <begin position="12"/>
        <end position="37"/>
    </location>
</feature>
<dbReference type="EMBL" id="NESQ01000118">
    <property type="protein sequence ID" value="PUU78462.1"/>
    <property type="molecule type" value="Genomic_DNA"/>
</dbReference>
<evidence type="ECO:0000313" key="2">
    <source>
        <dbReference type="EMBL" id="PUU78462.1"/>
    </source>
</evidence>
<gene>
    <name evidence="2" type="ORF">B9Z19DRAFT_1084000</name>
</gene>
<keyword evidence="1" id="KW-0472">Membrane</keyword>
<evidence type="ECO:0000256" key="1">
    <source>
        <dbReference type="SAM" id="Phobius"/>
    </source>
</evidence>
<keyword evidence="1" id="KW-1133">Transmembrane helix</keyword>
<keyword evidence="3" id="KW-1185">Reference proteome</keyword>
<protein>
    <submittedName>
        <fullName evidence="2">Uncharacterized protein</fullName>
    </submittedName>
</protein>
<name>A0A2T6ZSJ3_TUBBO</name>
<sequence>MCVTIRYSFLSLALSLSLSIANLGIILFLVLYCTLLCQLKPHPQSSIHVPYRYCTVPIVIGNDNLPFLSIYCIIRAGRIVVVVVGVYSYIMCLVFLLLGAFTGHGCI</sequence>